<comment type="caution">
    <text evidence="1">The sequence shown here is derived from an EMBL/GenBank/DDBJ whole genome shotgun (WGS) entry which is preliminary data.</text>
</comment>
<dbReference type="AlphaFoldDB" id="A0A5M5BY55"/>
<protein>
    <submittedName>
        <fullName evidence="1">Creatininase family protein</fullName>
    </submittedName>
</protein>
<reference evidence="1 2" key="1">
    <citation type="journal article" date="2019" name="Nat. Med.">
        <title>A library of human gut bacterial isolates paired with longitudinal multiomics data enables mechanistic microbiome research.</title>
        <authorList>
            <person name="Poyet M."/>
            <person name="Groussin M."/>
            <person name="Gibbons S.M."/>
            <person name="Avila-Pacheco J."/>
            <person name="Jiang X."/>
            <person name="Kearney S.M."/>
            <person name="Perrotta A.R."/>
            <person name="Berdy B."/>
            <person name="Zhao S."/>
            <person name="Lieberman T.D."/>
            <person name="Swanson P.K."/>
            <person name="Smith M."/>
            <person name="Roesemann S."/>
            <person name="Alexander J.E."/>
            <person name="Rich S.A."/>
            <person name="Livny J."/>
            <person name="Vlamakis H."/>
            <person name="Clish C."/>
            <person name="Bullock K."/>
            <person name="Deik A."/>
            <person name="Scott J."/>
            <person name="Pierce K.A."/>
            <person name="Xavier R.J."/>
            <person name="Alm E.J."/>
        </authorList>
    </citation>
    <scope>NUCLEOTIDE SEQUENCE [LARGE SCALE GENOMIC DNA]</scope>
    <source>
        <strain evidence="1 2">BIOML-A163</strain>
    </source>
</reference>
<accession>A0A5M5BY55</accession>
<dbReference type="Proteomes" id="UP000323717">
    <property type="component" value="Unassembled WGS sequence"/>
</dbReference>
<organism evidence="1 2">
    <name type="scientific">Bacteroides ovatus</name>
    <dbReference type="NCBI Taxonomy" id="28116"/>
    <lineage>
        <taxon>Bacteria</taxon>
        <taxon>Pseudomonadati</taxon>
        <taxon>Bacteroidota</taxon>
        <taxon>Bacteroidia</taxon>
        <taxon>Bacteroidales</taxon>
        <taxon>Bacteroidaceae</taxon>
        <taxon>Bacteroides</taxon>
    </lineage>
</organism>
<evidence type="ECO:0000313" key="1">
    <source>
        <dbReference type="EMBL" id="KAA3941509.1"/>
    </source>
</evidence>
<proteinExistence type="predicted"/>
<gene>
    <name evidence="1" type="ORF">F3D71_23005</name>
</gene>
<feature type="non-terminal residue" evidence="1">
    <location>
        <position position="33"/>
    </location>
</feature>
<dbReference type="EMBL" id="VWLE01000467">
    <property type="protein sequence ID" value="KAA3941509.1"/>
    <property type="molecule type" value="Genomic_DNA"/>
</dbReference>
<name>A0A5M5BY55_BACOV</name>
<sequence length="33" mass="3792">MNKEVDLSVSCYGKVKDRKYDIVILPWGATEPH</sequence>
<evidence type="ECO:0000313" key="2">
    <source>
        <dbReference type="Proteomes" id="UP000323717"/>
    </source>
</evidence>